<evidence type="ECO:0000256" key="4">
    <source>
        <dbReference type="ARBA" id="ARBA00023242"/>
    </source>
</evidence>
<dbReference type="PANTHER" id="PTHR24340:SF73">
    <property type="entry name" value="HOMEOBOX PROTEIN BAGPIPE-RELATED"/>
    <property type="match status" value="1"/>
</dbReference>
<dbReference type="KEGG" id="gsh:117359914"/>
<dbReference type="PANTHER" id="PTHR24340">
    <property type="entry name" value="HOMEOBOX PROTEIN NKX"/>
    <property type="match status" value="1"/>
</dbReference>
<feature type="region of interest" description="Disordered" evidence="7">
    <location>
        <begin position="1"/>
        <end position="93"/>
    </location>
</feature>
<sequence length="262" mass="29399">MSQRSVCVTSFTIQDILTRDSPDRRSRSAAERMPGSKADSKGEWAGGEKGREGAPQALPAGLPRGGDEKCPDPAEEDTGDWLPPESPGGVSREPLWDRARARIQRPTGRFLEAVPGDRPEERSRLGDPLKASKKRSRAAFSHAQVYELERRFSLQRYLSGPERADLAAALKLTETQVKIWFQNRRYKTKRKQIAAQLTPKMIPAQVKKVAVKVLVRDDQRQDCPEDMLSPSVLSLYQAYHYYPYLYCLPGWYSAIALSGGSH</sequence>
<evidence type="ECO:0000256" key="6">
    <source>
        <dbReference type="RuleBase" id="RU000682"/>
    </source>
</evidence>
<dbReference type="InterPro" id="IPR009057">
    <property type="entry name" value="Homeodomain-like_sf"/>
</dbReference>
<dbReference type="PRINTS" id="PR00024">
    <property type="entry name" value="HOMEOBOX"/>
</dbReference>
<evidence type="ECO:0000259" key="8">
    <source>
        <dbReference type="PROSITE" id="PS50071"/>
    </source>
</evidence>
<dbReference type="InterPro" id="IPR050394">
    <property type="entry name" value="Homeobox_NK-like"/>
</dbReference>
<dbReference type="OrthoDB" id="6159439at2759"/>
<dbReference type="InterPro" id="IPR001356">
    <property type="entry name" value="HD"/>
</dbReference>
<organism evidence="9 10">
    <name type="scientific">Geotrypetes seraphini</name>
    <name type="common">Gaboon caecilian</name>
    <name type="synonym">Caecilia seraphini</name>
    <dbReference type="NCBI Taxonomy" id="260995"/>
    <lineage>
        <taxon>Eukaryota</taxon>
        <taxon>Metazoa</taxon>
        <taxon>Chordata</taxon>
        <taxon>Craniata</taxon>
        <taxon>Vertebrata</taxon>
        <taxon>Euteleostomi</taxon>
        <taxon>Amphibia</taxon>
        <taxon>Gymnophiona</taxon>
        <taxon>Geotrypetes</taxon>
    </lineage>
</organism>
<keyword evidence="9" id="KW-1185">Reference proteome</keyword>
<feature type="domain" description="Homeobox" evidence="8">
    <location>
        <begin position="131"/>
        <end position="191"/>
    </location>
</feature>
<dbReference type="GO" id="GO:0000981">
    <property type="term" value="F:DNA-binding transcription factor activity, RNA polymerase II-specific"/>
    <property type="evidence" value="ECO:0007669"/>
    <property type="project" value="InterPro"/>
</dbReference>
<dbReference type="Pfam" id="PF00046">
    <property type="entry name" value="Homeodomain"/>
    <property type="match status" value="1"/>
</dbReference>
<dbReference type="InParanoid" id="A0A6P8QL09"/>
<dbReference type="AlphaFoldDB" id="A0A6P8QL09"/>
<dbReference type="PROSITE" id="PS50071">
    <property type="entry name" value="HOMEOBOX_2"/>
    <property type="match status" value="1"/>
</dbReference>
<dbReference type="PROSITE" id="PS00027">
    <property type="entry name" value="HOMEOBOX_1"/>
    <property type="match status" value="1"/>
</dbReference>
<evidence type="ECO:0000313" key="10">
    <source>
        <dbReference type="RefSeq" id="XP_033799267.1"/>
    </source>
</evidence>
<evidence type="ECO:0000256" key="2">
    <source>
        <dbReference type="ARBA" id="ARBA00023125"/>
    </source>
</evidence>
<evidence type="ECO:0000256" key="5">
    <source>
        <dbReference type="PROSITE-ProRule" id="PRU00108"/>
    </source>
</evidence>
<dbReference type="Proteomes" id="UP000515159">
    <property type="component" value="Chromosome 4"/>
</dbReference>
<evidence type="ECO:0000313" key="9">
    <source>
        <dbReference type="Proteomes" id="UP000515159"/>
    </source>
</evidence>
<dbReference type="SUPFAM" id="SSF46689">
    <property type="entry name" value="Homeodomain-like"/>
    <property type="match status" value="1"/>
</dbReference>
<dbReference type="InterPro" id="IPR017970">
    <property type="entry name" value="Homeobox_CS"/>
</dbReference>
<comment type="subcellular location">
    <subcellularLocation>
        <location evidence="1 5 6">Nucleus</location>
    </subcellularLocation>
</comment>
<dbReference type="CDD" id="cd00086">
    <property type="entry name" value="homeodomain"/>
    <property type="match status" value="1"/>
</dbReference>
<keyword evidence="2 5" id="KW-0238">DNA-binding</keyword>
<protein>
    <submittedName>
        <fullName evidence="10">Homeobox protein zampogna-like</fullName>
    </submittedName>
</protein>
<keyword evidence="4 5" id="KW-0539">Nucleus</keyword>
<dbReference type="InterPro" id="IPR020479">
    <property type="entry name" value="HD_metazoa"/>
</dbReference>
<evidence type="ECO:0000256" key="1">
    <source>
        <dbReference type="ARBA" id="ARBA00004123"/>
    </source>
</evidence>
<dbReference type="SMART" id="SM00389">
    <property type="entry name" value="HOX"/>
    <property type="match status" value="1"/>
</dbReference>
<dbReference type="Gene3D" id="1.10.10.60">
    <property type="entry name" value="Homeodomain-like"/>
    <property type="match status" value="1"/>
</dbReference>
<gene>
    <name evidence="10" type="primary">LOC117359914</name>
</gene>
<proteinExistence type="predicted"/>
<feature type="compositionally biased region" description="Basic and acidic residues" evidence="7">
    <location>
        <begin position="38"/>
        <end position="52"/>
    </location>
</feature>
<keyword evidence="3 5" id="KW-0371">Homeobox</keyword>
<dbReference type="GO" id="GO:0030154">
    <property type="term" value="P:cell differentiation"/>
    <property type="evidence" value="ECO:0007669"/>
    <property type="project" value="TreeGrafter"/>
</dbReference>
<feature type="compositionally biased region" description="Polar residues" evidence="7">
    <location>
        <begin position="1"/>
        <end position="15"/>
    </location>
</feature>
<feature type="region of interest" description="Disordered" evidence="7">
    <location>
        <begin position="112"/>
        <end position="136"/>
    </location>
</feature>
<reference evidence="10" key="1">
    <citation type="submission" date="2025-08" db="UniProtKB">
        <authorList>
            <consortium name="RefSeq"/>
        </authorList>
    </citation>
    <scope>IDENTIFICATION</scope>
</reference>
<dbReference type="GeneID" id="117359914"/>
<accession>A0A6P8QL09</accession>
<evidence type="ECO:0000256" key="7">
    <source>
        <dbReference type="SAM" id="MobiDB-lite"/>
    </source>
</evidence>
<feature type="compositionally biased region" description="Basic and acidic residues" evidence="7">
    <location>
        <begin position="115"/>
        <end position="127"/>
    </location>
</feature>
<dbReference type="GO" id="GO:0000978">
    <property type="term" value="F:RNA polymerase II cis-regulatory region sequence-specific DNA binding"/>
    <property type="evidence" value="ECO:0007669"/>
    <property type="project" value="TreeGrafter"/>
</dbReference>
<feature type="DNA-binding region" description="Homeobox" evidence="5">
    <location>
        <begin position="133"/>
        <end position="192"/>
    </location>
</feature>
<dbReference type="GO" id="GO:0005634">
    <property type="term" value="C:nucleus"/>
    <property type="evidence" value="ECO:0007669"/>
    <property type="project" value="UniProtKB-SubCell"/>
</dbReference>
<dbReference type="RefSeq" id="XP_033799267.1">
    <property type="nucleotide sequence ID" value="XM_033943376.1"/>
</dbReference>
<name>A0A6P8QL09_GEOSA</name>
<feature type="compositionally biased region" description="Basic and acidic residues" evidence="7">
    <location>
        <begin position="17"/>
        <end position="30"/>
    </location>
</feature>
<evidence type="ECO:0000256" key="3">
    <source>
        <dbReference type="ARBA" id="ARBA00023155"/>
    </source>
</evidence>